<evidence type="ECO:0000256" key="3">
    <source>
        <dbReference type="SAM" id="SignalP"/>
    </source>
</evidence>
<dbReference type="EMBL" id="BKAL01000001">
    <property type="protein sequence ID" value="GEP67706.1"/>
    <property type="molecule type" value="Genomic_DNA"/>
</dbReference>
<feature type="region of interest" description="Disordered" evidence="1">
    <location>
        <begin position="184"/>
        <end position="224"/>
    </location>
</feature>
<protein>
    <recommendedName>
        <fullName evidence="6">Gram-positive cocci surface proteins LPxTG domain-containing protein</fullName>
    </recommendedName>
</protein>
<keyword evidence="2" id="KW-1133">Transmembrane helix</keyword>
<gene>
    <name evidence="4" type="ORF">CSO01_04210</name>
</gene>
<feature type="chain" id="PRO_5038645402" description="Gram-positive cocci surface proteins LPxTG domain-containing protein" evidence="3">
    <location>
        <begin position="29"/>
        <end position="292"/>
    </location>
</feature>
<name>A0A512P927_9CELL</name>
<feature type="transmembrane region" description="Helical" evidence="2">
    <location>
        <begin position="266"/>
        <end position="285"/>
    </location>
</feature>
<dbReference type="Proteomes" id="UP000321798">
    <property type="component" value="Unassembled WGS sequence"/>
</dbReference>
<evidence type="ECO:0000313" key="4">
    <source>
        <dbReference type="EMBL" id="GEP67706.1"/>
    </source>
</evidence>
<evidence type="ECO:0000256" key="2">
    <source>
        <dbReference type="SAM" id="Phobius"/>
    </source>
</evidence>
<accession>A0A512P927</accession>
<reference evidence="4 5" key="1">
    <citation type="submission" date="2019-07" db="EMBL/GenBank/DDBJ databases">
        <title>Whole genome shotgun sequence of Cellulomonas soli NBRC 109434.</title>
        <authorList>
            <person name="Hosoyama A."/>
            <person name="Uohara A."/>
            <person name="Ohji S."/>
            <person name="Ichikawa N."/>
        </authorList>
    </citation>
    <scope>NUCLEOTIDE SEQUENCE [LARGE SCALE GENOMIC DNA]</scope>
    <source>
        <strain evidence="4 5">NBRC 109434</strain>
    </source>
</reference>
<organism evidence="4 5">
    <name type="scientific">Cellulomonas soli</name>
    <dbReference type="NCBI Taxonomy" id="931535"/>
    <lineage>
        <taxon>Bacteria</taxon>
        <taxon>Bacillati</taxon>
        <taxon>Actinomycetota</taxon>
        <taxon>Actinomycetes</taxon>
        <taxon>Micrococcales</taxon>
        <taxon>Cellulomonadaceae</taxon>
        <taxon>Cellulomonas</taxon>
    </lineage>
</organism>
<evidence type="ECO:0000313" key="5">
    <source>
        <dbReference type="Proteomes" id="UP000321798"/>
    </source>
</evidence>
<keyword evidence="2" id="KW-0812">Transmembrane</keyword>
<evidence type="ECO:0000256" key="1">
    <source>
        <dbReference type="SAM" id="MobiDB-lite"/>
    </source>
</evidence>
<proteinExistence type="predicted"/>
<keyword evidence="2" id="KW-0472">Membrane</keyword>
<dbReference type="AlphaFoldDB" id="A0A512P927"/>
<comment type="caution">
    <text evidence="4">The sequence shown here is derived from an EMBL/GenBank/DDBJ whole genome shotgun (WGS) entry which is preliminary data.</text>
</comment>
<sequence>MQRGIPGVSVLRRSVAVVTAVATGAALAVIGLGTAASATDHDGAQQGGGGQGSGQASAAVKSGGSSVGLYVYLKRDPSIRGSWPNSTQQYFVTAWEGTTFDFVPVTLESAQAAVDAAGLVVCGPGMWGIQEDIVHGGVEIFTDNPAPSYPDSWIGWYTAGGPIYDAWHGNLDEFVTVPECDAATPAPTATPEAPAAAPTPVVSVAPATPSATPTPTASPSTGVTEVLAAPSPSATATSSVVTQVLADETAGKAAGAQLASTGAAPLAGAVAAVLLLAAGGVLLVLRRRGAAR</sequence>
<evidence type="ECO:0008006" key="6">
    <source>
        <dbReference type="Google" id="ProtNLM"/>
    </source>
</evidence>
<feature type="signal peptide" evidence="3">
    <location>
        <begin position="1"/>
        <end position="28"/>
    </location>
</feature>
<keyword evidence="3" id="KW-0732">Signal</keyword>
<keyword evidence="5" id="KW-1185">Reference proteome</keyword>